<protein>
    <recommendedName>
        <fullName evidence="3">Protein MIZU-KUSSEI 1</fullName>
    </recommendedName>
</protein>
<dbReference type="GO" id="GO:0010274">
    <property type="term" value="P:hydrotropism"/>
    <property type="evidence" value="ECO:0007669"/>
    <property type="project" value="InterPro"/>
</dbReference>
<evidence type="ECO:0000256" key="1">
    <source>
        <dbReference type="SAM" id="MobiDB-lite"/>
    </source>
</evidence>
<reference evidence="2" key="1">
    <citation type="submission" date="2020-07" db="EMBL/GenBank/DDBJ databases">
        <authorList>
            <person name="Lin J."/>
        </authorList>
    </citation>
    <scope>NUCLEOTIDE SEQUENCE</scope>
</reference>
<dbReference type="Pfam" id="PF04759">
    <property type="entry name" value="DUF617"/>
    <property type="match status" value="1"/>
</dbReference>
<organism evidence="2">
    <name type="scientific">Ananas comosus var. bracteatus</name>
    <name type="common">red pineapple</name>
    <dbReference type="NCBI Taxonomy" id="296719"/>
    <lineage>
        <taxon>Eukaryota</taxon>
        <taxon>Viridiplantae</taxon>
        <taxon>Streptophyta</taxon>
        <taxon>Embryophyta</taxon>
        <taxon>Tracheophyta</taxon>
        <taxon>Spermatophyta</taxon>
        <taxon>Magnoliopsida</taxon>
        <taxon>Liliopsida</taxon>
        <taxon>Poales</taxon>
        <taxon>Bromeliaceae</taxon>
        <taxon>Bromelioideae</taxon>
        <taxon>Ananas</taxon>
    </lineage>
</organism>
<dbReference type="PANTHER" id="PTHR31696:SF73">
    <property type="entry name" value="EXPRESSED PROTEIN"/>
    <property type="match status" value="1"/>
</dbReference>
<feature type="compositionally biased region" description="Basic residues" evidence="1">
    <location>
        <begin position="98"/>
        <end position="122"/>
    </location>
</feature>
<sequence length="273" mass="29602">MTESPPDAATANTTSSTTAVAAVEPPPPPPPPPTPVVLLQPSQRKNASRRPAKLFRTVRSAFRSSPSSHPVLVPPPLPLQPPPPPPSPSPPPPPPPPRRPHPRRRPHHRHPLRPPQGPHHHRLPGDTPRSVPRMLVELGTPTAKFIQEMGASGLLRVALECEKKPAAAGERSSSSPRLLEEPVWSATINGRSVGYAARREATESDVRVMQLLHAVSMGAGVLPADMTDPADGELTYMRAYFDRVVGSRDSETFYMLNPDGNNGPELTIFFVRI</sequence>
<dbReference type="PANTHER" id="PTHR31696">
    <property type="entry name" value="PROTEIN MIZU-KUSSEI 1"/>
    <property type="match status" value="1"/>
</dbReference>
<feature type="compositionally biased region" description="Pro residues" evidence="1">
    <location>
        <begin position="72"/>
        <end position="97"/>
    </location>
</feature>
<dbReference type="PRINTS" id="PR01217">
    <property type="entry name" value="PRICHEXTENSN"/>
</dbReference>
<feature type="compositionally biased region" description="Pro residues" evidence="1">
    <location>
        <begin position="24"/>
        <end position="35"/>
    </location>
</feature>
<gene>
    <name evidence="2" type="ORF">CB5_LOCUS23160</name>
</gene>
<dbReference type="AlphaFoldDB" id="A0A6V7Q9S8"/>
<evidence type="ECO:0000313" key="2">
    <source>
        <dbReference type="EMBL" id="CAD1839949.1"/>
    </source>
</evidence>
<feature type="compositionally biased region" description="Low complexity" evidence="1">
    <location>
        <begin position="8"/>
        <end position="23"/>
    </location>
</feature>
<name>A0A6V7Q9S8_ANACO</name>
<dbReference type="NCBIfam" id="TIGR01570">
    <property type="entry name" value="A_thal_3588"/>
    <property type="match status" value="1"/>
</dbReference>
<feature type="region of interest" description="Disordered" evidence="1">
    <location>
        <begin position="1"/>
        <end position="132"/>
    </location>
</feature>
<evidence type="ECO:0008006" key="3">
    <source>
        <dbReference type="Google" id="ProtNLM"/>
    </source>
</evidence>
<proteinExistence type="predicted"/>
<dbReference type="EMBL" id="LR862134">
    <property type="protein sequence ID" value="CAD1839949.1"/>
    <property type="molecule type" value="Genomic_DNA"/>
</dbReference>
<dbReference type="InterPro" id="IPR006460">
    <property type="entry name" value="MIZ1-like_pln"/>
</dbReference>
<accession>A0A6V7Q9S8</accession>